<evidence type="ECO:0000256" key="1">
    <source>
        <dbReference type="SAM" id="MobiDB-lite"/>
    </source>
</evidence>
<dbReference type="InterPro" id="IPR054262">
    <property type="entry name" value="DUF6993"/>
</dbReference>
<dbReference type="RefSeq" id="WP_043123538.1">
    <property type="nucleotide sequence ID" value="NZ_JTDL01000109.1"/>
</dbReference>
<evidence type="ECO:0000259" key="2">
    <source>
        <dbReference type="Pfam" id="PF22504"/>
    </source>
</evidence>
<proteinExistence type="predicted"/>
<organism evidence="3 4">
    <name type="scientific">Sinomonas humi</name>
    <dbReference type="NCBI Taxonomy" id="1338436"/>
    <lineage>
        <taxon>Bacteria</taxon>
        <taxon>Bacillati</taxon>
        <taxon>Actinomycetota</taxon>
        <taxon>Actinomycetes</taxon>
        <taxon>Micrococcales</taxon>
        <taxon>Micrococcaceae</taxon>
        <taxon>Sinomonas</taxon>
    </lineage>
</organism>
<gene>
    <name evidence="3" type="ORF">LK10_11085</name>
</gene>
<reference evidence="3 4" key="1">
    <citation type="submission" date="2014-09" db="EMBL/GenBank/DDBJ databases">
        <title>Genome sequence of Sinomonas sp. MUSC 117.</title>
        <authorList>
            <person name="Lee L.-H."/>
        </authorList>
    </citation>
    <scope>NUCLEOTIDE SEQUENCE [LARGE SCALE GENOMIC DNA]</scope>
    <source>
        <strain evidence="3 4">MUSC 117</strain>
    </source>
</reference>
<accession>A0A0B2AHD9</accession>
<keyword evidence="4" id="KW-1185">Reference proteome</keyword>
<protein>
    <recommendedName>
        <fullName evidence="2">DUF6993 domain-containing protein</fullName>
    </recommendedName>
</protein>
<sequence length="173" mass="17181">MKQFVWGGIVVVLLAVGGYGLTGALQGLDLSPAPKASSPASSAPSPTPTPSPSTPAPTAAALAQFDPSAPAAANLDLFKRTLDKAAQTTAASSVEAKTLTGALIAVGFNAAAMQQSADQTSAHLQAPTLLVSIRLGGQCLVGQFVRSDASISTEIAAPIQTGACLIGQQSPVS</sequence>
<comment type="caution">
    <text evidence="3">The sequence shown here is derived from an EMBL/GenBank/DDBJ whole genome shotgun (WGS) entry which is preliminary data.</text>
</comment>
<dbReference type="EMBL" id="JTDL01000109">
    <property type="protein sequence ID" value="KHL02932.1"/>
    <property type="molecule type" value="Genomic_DNA"/>
</dbReference>
<feature type="compositionally biased region" description="Pro residues" evidence="1">
    <location>
        <begin position="45"/>
        <end position="55"/>
    </location>
</feature>
<dbReference type="Pfam" id="PF22504">
    <property type="entry name" value="DUF6993"/>
    <property type="match status" value="1"/>
</dbReference>
<feature type="compositionally biased region" description="Low complexity" evidence="1">
    <location>
        <begin position="32"/>
        <end position="44"/>
    </location>
</feature>
<name>A0A0B2AHD9_9MICC</name>
<evidence type="ECO:0000313" key="3">
    <source>
        <dbReference type="EMBL" id="KHL02932.1"/>
    </source>
</evidence>
<dbReference type="Proteomes" id="UP000030982">
    <property type="component" value="Unassembled WGS sequence"/>
</dbReference>
<dbReference type="OrthoDB" id="5125712at2"/>
<dbReference type="STRING" id="1338436.LK10_11085"/>
<dbReference type="AlphaFoldDB" id="A0A0B2AHD9"/>
<feature type="region of interest" description="Disordered" evidence="1">
    <location>
        <begin position="32"/>
        <end position="58"/>
    </location>
</feature>
<evidence type="ECO:0000313" key="4">
    <source>
        <dbReference type="Proteomes" id="UP000030982"/>
    </source>
</evidence>
<feature type="domain" description="DUF6993" evidence="2">
    <location>
        <begin position="87"/>
        <end position="168"/>
    </location>
</feature>